<gene>
    <name evidence="3" type="ORF">ARMSODRAFT_954069</name>
</gene>
<feature type="region of interest" description="Disordered" evidence="1">
    <location>
        <begin position="108"/>
        <end position="220"/>
    </location>
</feature>
<evidence type="ECO:0000313" key="4">
    <source>
        <dbReference type="Proteomes" id="UP000218334"/>
    </source>
</evidence>
<reference evidence="4" key="1">
    <citation type="journal article" date="2017" name="Nat. Ecol. Evol.">
        <title>Genome expansion and lineage-specific genetic innovations in the forest pathogenic fungi Armillaria.</title>
        <authorList>
            <person name="Sipos G."/>
            <person name="Prasanna A.N."/>
            <person name="Walter M.C."/>
            <person name="O'Connor E."/>
            <person name="Balint B."/>
            <person name="Krizsan K."/>
            <person name="Kiss B."/>
            <person name="Hess J."/>
            <person name="Varga T."/>
            <person name="Slot J."/>
            <person name="Riley R."/>
            <person name="Boka B."/>
            <person name="Rigling D."/>
            <person name="Barry K."/>
            <person name="Lee J."/>
            <person name="Mihaltcheva S."/>
            <person name="LaButti K."/>
            <person name="Lipzen A."/>
            <person name="Waldron R."/>
            <person name="Moloney N.M."/>
            <person name="Sperisen C."/>
            <person name="Kredics L."/>
            <person name="Vagvoelgyi C."/>
            <person name="Patrignani A."/>
            <person name="Fitzpatrick D."/>
            <person name="Nagy I."/>
            <person name="Doyle S."/>
            <person name="Anderson J.B."/>
            <person name="Grigoriev I.V."/>
            <person name="Gueldener U."/>
            <person name="Muensterkoetter M."/>
            <person name="Nagy L.G."/>
        </authorList>
    </citation>
    <scope>NUCLEOTIDE SEQUENCE [LARGE SCALE GENOMIC DNA]</scope>
    <source>
        <strain evidence="4">28-4</strain>
    </source>
</reference>
<feature type="region of interest" description="Disordered" evidence="1">
    <location>
        <begin position="51"/>
        <end position="70"/>
    </location>
</feature>
<feature type="chain" id="PRO_5013917533" description="REJ domain-containing protein" evidence="2">
    <location>
        <begin position="22"/>
        <end position="238"/>
    </location>
</feature>
<dbReference type="STRING" id="1076256.A0A2H3BZH8"/>
<proteinExistence type="predicted"/>
<keyword evidence="4" id="KW-1185">Reference proteome</keyword>
<feature type="signal peptide" evidence="2">
    <location>
        <begin position="1"/>
        <end position="21"/>
    </location>
</feature>
<dbReference type="EMBL" id="KZ293422">
    <property type="protein sequence ID" value="PBK72382.1"/>
    <property type="molecule type" value="Genomic_DNA"/>
</dbReference>
<evidence type="ECO:0000256" key="2">
    <source>
        <dbReference type="SAM" id="SignalP"/>
    </source>
</evidence>
<evidence type="ECO:0008006" key="5">
    <source>
        <dbReference type="Google" id="ProtNLM"/>
    </source>
</evidence>
<feature type="compositionally biased region" description="Low complexity" evidence="1">
    <location>
        <begin position="127"/>
        <end position="207"/>
    </location>
</feature>
<accession>A0A2H3BZH8</accession>
<organism evidence="3 4">
    <name type="scientific">Armillaria solidipes</name>
    <dbReference type="NCBI Taxonomy" id="1076256"/>
    <lineage>
        <taxon>Eukaryota</taxon>
        <taxon>Fungi</taxon>
        <taxon>Dikarya</taxon>
        <taxon>Basidiomycota</taxon>
        <taxon>Agaricomycotina</taxon>
        <taxon>Agaricomycetes</taxon>
        <taxon>Agaricomycetidae</taxon>
        <taxon>Agaricales</taxon>
        <taxon>Marasmiineae</taxon>
        <taxon>Physalacriaceae</taxon>
        <taxon>Armillaria</taxon>
    </lineage>
</organism>
<protein>
    <recommendedName>
        <fullName evidence="5">REJ domain-containing protein</fullName>
    </recommendedName>
</protein>
<name>A0A2H3BZH8_9AGAR</name>
<dbReference type="AlphaFoldDB" id="A0A2H3BZH8"/>
<sequence>MLDATSKTLFLFFLVLVPVRGAPAPQATDVGSFDSLLREISSSVFTDTATSTGPFTEASSTNSGDPASTTETYVTRVSLIGGTEITLAPSGATGDTTVLGSSTYTLAAPTSSDSSLSSQINDSTMLSDSSSSSISSASSSSSSSTSSTSSPTSSSSSTSSSPSSTSTSSSSSSSTSTNNPSSSSSSTSSSSSSGSSSTSSSTTSPSSDAGVSLRPFGVPPTTGIVTVLLGLFFGAWIC</sequence>
<dbReference type="Proteomes" id="UP000218334">
    <property type="component" value="Unassembled WGS sequence"/>
</dbReference>
<keyword evidence="2" id="KW-0732">Signal</keyword>
<evidence type="ECO:0000313" key="3">
    <source>
        <dbReference type="EMBL" id="PBK72382.1"/>
    </source>
</evidence>
<evidence type="ECO:0000256" key="1">
    <source>
        <dbReference type="SAM" id="MobiDB-lite"/>
    </source>
</evidence>